<dbReference type="RefSeq" id="WP_114298089.1">
    <property type="nucleotide sequence ID" value="NZ_QPJT01000013.1"/>
</dbReference>
<feature type="active site" description="Proton acceptor" evidence="7 8">
    <location>
        <position position="179"/>
    </location>
</feature>
<feature type="binding site" evidence="7">
    <location>
        <position position="226"/>
    </location>
    <ligand>
        <name>substrate</name>
    </ligand>
</feature>
<dbReference type="Gene3D" id="3.90.110.10">
    <property type="entry name" value="Lactate dehydrogenase/glycoside hydrolase, family 4, C-terminal"/>
    <property type="match status" value="1"/>
</dbReference>
<keyword evidence="5 7" id="KW-0520">NAD</keyword>
<evidence type="ECO:0000256" key="4">
    <source>
        <dbReference type="ARBA" id="ARBA00023002"/>
    </source>
</evidence>
<dbReference type="UniPathway" id="UPA00554">
    <property type="reaction ID" value="UER00611"/>
</dbReference>
<dbReference type="InterPro" id="IPR001557">
    <property type="entry name" value="L-lactate/malate_DH"/>
</dbReference>
<dbReference type="CDD" id="cd05292">
    <property type="entry name" value="LDH_2"/>
    <property type="match status" value="1"/>
</dbReference>
<dbReference type="SUPFAM" id="SSF56327">
    <property type="entry name" value="LDH C-terminal domain-like"/>
    <property type="match status" value="1"/>
</dbReference>
<comment type="subcellular location">
    <subcellularLocation>
        <location evidence="7">Cytoplasm</location>
    </subcellularLocation>
</comment>
<feature type="binding site" evidence="7 10">
    <location>
        <begin position="122"/>
        <end position="124"/>
    </location>
    <ligand>
        <name>NAD(+)</name>
        <dbReference type="ChEBI" id="CHEBI:57540"/>
    </ligand>
</feature>
<evidence type="ECO:0000256" key="9">
    <source>
        <dbReference type="PIRSR" id="PIRSR000102-2"/>
    </source>
</evidence>
<dbReference type="InterPro" id="IPR011304">
    <property type="entry name" value="L-lactate_DH"/>
</dbReference>
<feature type="binding site" evidence="9">
    <location>
        <position position="86"/>
    </location>
    <ligand>
        <name>substrate</name>
    </ligand>
</feature>
<dbReference type="HAMAP" id="MF_00488">
    <property type="entry name" value="Lactate_dehydrog"/>
    <property type="match status" value="1"/>
</dbReference>
<comment type="pathway">
    <text evidence="1 7">Fermentation; pyruvate fermentation to lactate; (S)-lactate from pyruvate: step 1/1.</text>
</comment>
<keyword evidence="7" id="KW-0021">Allosteric enzyme</keyword>
<evidence type="ECO:0000256" key="3">
    <source>
        <dbReference type="ARBA" id="ARBA00012967"/>
    </source>
</evidence>
<feature type="binding site" evidence="7 9">
    <location>
        <position position="92"/>
    </location>
    <ligand>
        <name>substrate</name>
    </ligand>
</feature>
<dbReference type="PIRSF" id="PIRSF000102">
    <property type="entry name" value="Lac_mal_DH"/>
    <property type="match status" value="1"/>
</dbReference>
<dbReference type="NCBIfam" id="NF004863">
    <property type="entry name" value="PRK06223.1"/>
    <property type="match status" value="1"/>
</dbReference>
<comment type="activity regulation">
    <text evidence="7">Allosterically activated by fructose 1,6-bisphosphate (FBP).</text>
</comment>
<accession>A0A369B272</accession>
<feature type="binding site" evidence="7">
    <location>
        <begin position="83"/>
        <end position="84"/>
    </location>
    <ligand>
        <name>NAD(+)</name>
        <dbReference type="ChEBI" id="CHEBI:57540"/>
    </ligand>
</feature>
<keyword evidence="7" id="KW-0963">Cytoplasm</keyword>
<reference evidence="13 14" key="1">
    <citation type="submission" date="2018-07" db="EMBL/GenBank/DDBJ databases">
        <title>Genomic Encyclopedia of Type Strains, Phase IV (KMG-IV): sequencing the most valuable type-strain genomes for metagenomic binning, comparative biology and taxonomic classification.</title>
        <authorList>
            <person name="Goeker M."/>
        </authorList>
    </citation>
    <scope>NUCLEOTIDE SEQUENCE [LARGE SCALE GENOMIC DNA]</scope>
    <source>
        <strain evidence="13 14">DSM 27016</strain>
    </source>
</reference>
<feature type="binding site" evidence="9">
    <location>
        <position position="155"/>
    </location>
    <ligand>
        <name>substrate</name>
    </ligand>
</feature>
<evidence type="ECO:0000256" key="5">
    <source>
        <dbReference type="ARBA" id="ARBA00023027"/>
    </source>
</evidence>
<dbReference type="OrthoDB" id="9802969at2"/>
<comment type="function">
    <text evidence="7">Catalyzes the conversion of lactate to pyruvate.</text>
</comment>
<feature type="domain" description="Lactate/malate dehydrogenase N-terminal" evidence="11">
    <location>
        <begin position="9"/>
        <end position="146"/>
    </location>
</feature>
<feature type="binding site" evidence="7">
    <location>
        <begin position="124"/>
        <end position="127"/>
    </location>
    <ligand>
        <name>substrate</name>
    </ligand>
</feature>
<dbReference type="PANTHER" id="PTHR43128">
    <property type="entry name" value="L-2-HYDROXYCARBOXYLATE DEHYDROGENASE (NAD(P)(+))"/>
    <property type="match status" value="1"/>
</dbReference>
<comment type="caution">
    <text evidence="13">The sequence shown here is derived from an EMBL/GenBank/DDBJ whole genome shotgun (WGS) entry which is preliminary data.</text>
</comment>
<evidence type="ECO:0000313" key="13">
    <source>
        <dbReference type="EMBL" id="RCX15435.1"/>
    </source>
</evidence>
<dbReference type="NCBIfam" id="NF000824">
    <property type="entry name" value="PRK00066.1"/>
    <property type="match status" value="1"/>
</dbReference>
<evidence type="ECO:0000256" key="2">
    <source>
        <dbReference type="ARBA" id="ARBA00006054"/>
    </source>
</evidence>
<dbReference type="GO" id="GO:0006096">
    <property type="term" value="P:glycolytic process"/>
    <property type="evidence" value="ECO:0007669"/>
    <property type="project" value="UniProtKB-UniRule"/>
</dbReference>
<evidence type="ECO:0000256" key="1">
    <source>
        <dbReference type="ARBA" id="ARBA00004843"/>
    </source>
</evidence>
<dbReference type="GO" id="GO:0006089">
    <property type="term" value="P:lactate metabolic process"/>
    <property type="evidence" value="ECO:0007669"/>
    <property type="project" value="TreeGrafter"/>
</dbReference>
<dbReference type="Pfam" id="PF00056">
    <property type="entry name" value="Ldh_1_N"/>
    <property type="match status" value="1"/>
</dbReference>
<feature type="binding site" evidence="7">
    <location>
        <begin position="152"/>
        <end position="155"/>
    </location>
    <ligand>
        <name>substrate</name>
    </ligand>
</feature>
<comment type="subunit">
    <text evidence="7">Homotetramer.</text>
</comment>
<evidence type="ECO:0000259" key="12">
    <source>
        <dbReference type="Pfam" id="PF02866"/>
    </source>
</evidence>
<comment type="catalytic activity">
    <reaction evidence="6 7">
        <text>(S)-lactate + NAD(+) = pyruvate + NADH + H(+)</text>
        <dbReference type="Rhea" id="RHEA:23444"/>
        <dbReference type="ChEBI" id="CHEBI:15361"/>
        <dbReference type="ChEBI" id="CHEBI:15378"/>
        <dbReference type="ChEBI" id="CHEBI:16651"/>
        <dbReference type="ChEBI" id="CHEBI:57540"/>
        <dbReference type="ChEBI" id="CHEBI:57945"/>
        <dbReference type="EC" id="1.1.1.27"/>
    </reaction>
</comment>
<evidence type="ECO:0000313" key="14">
    <source>
        <dbReference type="Proteomes" id="UP000253034"/>
    </source>
</evidence>
<evidence type="ECO:0000256" key="7">
    <source>
        <dbReference type="HAMAP-Rule" id="MF_00488"/>
    </source>
</evidence>
<protein>
    <recommendedName>
        <fullName evidence="3 7">L-lactate dehydrogenase</fullName>
        <shortName evidence="7">L-LDH</shortName>
        <ecNumber evidence="3 7">1.1.1.27</ecNumber>
    </recommendedName>
</protein>
<name>A0A369B272_9FIRM</name>
<sequence length="308" mass="33061">MESAKSKGKVVIIGAGFVGATAAFSLTMSGMASELVLVDVFKEKAMGEAMDLNHGLCFMGQMSISDGHYSSVKDADIIIITAGAARKPGETRLDLAKKNVGIIKDMVPKIMEHYNGGVILVVSNPVDILTYMVQKLSGLPVGKVIGSGTVLDSARFRYQISKHAGVDVKNVHGYIVGEHGDSEVPAWSVTHIAGKRMQDDTSLDKELIFQEVRDAGANIIKYKGATYYGIGVSITRICEAILKDQNSILTVGSVIDGHYGINDVALSVPSIVNKEGLVSLYDVNFSEEDLVALRKSADKIKEVLEQVK</sequence>
<feature type="binding site" evidence="7">
    <location>
        <position position="172"/>
    </location>
    <ligand>
        <name>beta-D-fructose 1,6-bisphosphate</name>
        <dbReference type="ChEBI" id="CHEBI:32966"/>
        <note>allosteric activator</note>
    </ligand>
</feature>
<feature type="binding site" evidence="10">
    <location>
        <begin position="14"/>
        <end position="19"/>
    </location>
    <ligand>
        <name>NAD(+)</name>
        <dbReference type="ChEBI" id="CHEBI:57540"/>
    </ligand>
</feature>
<dbReference type="InterPro" id="IPR036291">
    <property type="entry name" value="NAD(P)-bd_dom_sf"/>
</dbReference>
<dbReference type="InterPro" id="IPR022383">
    <property type="entry name" value="Lactate/malate_DH_C"/>
</dbReference>
<dbReference type="FunFam" id="3.40.50.720:FF:000018">
    <property type="entry name" value="Malate dehydrogenase"/>
    <property type="match status" value="1"/>
</dbReference>
<dbReference type="EC" id="1.1.1.27" evidence="3 7"/>
<dbReference type="Proteomes" id="UP000253034">
    <property type="component" value="Unassembled WGS sequence"/>
</dbReference>
<keyword evidence="4 7" id="KW-0560">Oxidoreductase</keyword>
<feature type="binding site" evidence="10">
    <location>
        <position position="99"/>
    </location>
    <ligand>
        <name>NAD(+)</name>
        <dbReference type="ChEBI" id="CHEBI:57540"/>
    </ligand>
</feature>
<dbReference type="GO" id="GO:0004459">
    <property type="term" value="F:L-lactate dehydrogenase (NAD+) activity"/>
    <property type="evidence" value="ECO:0007669"/>
    <property type="project" value="UniProtKB-UniRule"/>
</dbReference>
<evidence type="ECO:0000256" key="6">
    <source>
        <dbReference type="ARBA" id="ARBA00049258"/>
    </source>
</evidence>
<keyword evidence="14" id="KW-1185">Reference proteome</keyword>
<dbReference type="InterPro" id="IPR018177">
    <property type="entry name" value="L-lactate_DH_AS"/>
</dbReference>
<feature type="domain" description="Lactate/malate dehydrogenase C-terminal" evidence="12">
    <location>
        <begin position="149"/>
        <end position="307"/>
    </location>
</feature>
<feature type="binding site" evidence="7">
    <location>
        <position position="44"/>
    </location>
    <ligand>
        <name>NAD(+)</name>
        <dbReference type="ChEBI" id="CHEBI:57540"/>
    </ligand>
</feature>
<evidence type="ECO:0000256" key="8">
    <source>
        <dbReference type="PIRSR" id="PIRSR000102-1"/>
    </source>
</evidence>
<dbReference type="GO" id="GO:0005737">
    <property type="term" value="C:cytoplasm"/>
    <property type="evidence" value="ECO:0007669"/>
    <property type="project" value="UniProtKB-SubCell"/>
</dbReference>
<gene>
    <name evidence="7" type="primary">ldh</name>
    <name evidence="13" type="ORF">DFR58_11315</name>
</gene>
<feature type="binding site" evidence="7">
    <location>
        <position position="147"/>
    </location>
    <ligand>
        <name>NAD(+)</name>
        <dbReference type="ChEBI" id="CHEBI:57540"/>
    </ligand>
</feature>
<dbReference type="Gene3D" id="3.40.50.720">
    <property type="entry name" value="NAD(P)-binding Rossmann-like Domain"/>
    <property type="match status" value="1"/>
</dbReference>
<dbReference type="Pfam" id="PF02866">
    <property type="entry name" value="Ldh_1_C"/>
    <property type="match status" value="1"/>
</dbReference>
<dbReference type="PROSITE" id="PS00064">
    <property type="entry name" value="L_LDH"/>
    <property type="match status" value="1"/>
</dbReference>
<dbReference type="PRINTS" id="PR00086">
    <property type="entry name" value="LLDHDRGNASE"/>
</dbReference>
<evidence type="ECO:0000256" key="10">
    <source>
        <dbReference type="PIRSR" id="PIRSR000102-3"/>
    </source>
</evidence>
<dbReference type="PANTHER" id="PTHR43128:SF16">
    <property type="entry name" value="L-LACTATE DEHYDROGENASE"/>
    <property type="match status" value="1"/>
</dbReference>
<dbReference type="InterPro" id="IPR015955">
    <property type="entry name" value="Lactate_DH/Glyco_Ohase_4_C"/>
</dbReference>
<dbReference type="NCBIfam" id="TIGR01771">
    <property type="entry name" value="L-LDH-NAD"/>
    <property type="match status" value="1"/>
</dbReference>
<comment type="similarity">
    <text evidence="2 7">Belongs to the LDH/MDH superfamily. LDH family.</text>
</comment>
<proteinExistence type="inferred from homology"/>
<comment type="caution">
    <text evidence="7">Lacks conserved residue(s) required for the propagation of feature annotation.</text>
</comment>
<dbReference type="AlphaFoldDB" id="A0A369B272"/>
<dbReference type="EMBL" id="QPJT01000013">
    <property type="protein sequence ID" value="RCX15435.1"/>
    <property type="molecule type" value="Genomic_DNA"/>
</dbReference>
<feature type="binding site" evidence="7 10">
    <location>
        <position position="39"/>
    </location>
    <ligand>
        <name>NAD(+)</name>
        <dbReference type="ChEBI" id="CHEBI:57540"/>
    </ligand>
</feature>
<evidence type="ECO:0000259" key="11">
    <source>
        <dbReference type="Pfam" id="PF00056"/>
    </source>
</evidence>
<feature type="binding site" evidence="7">
    <location>
        <position position="18"/>
    </location>
    <ligand>
        <name>NAD(+)</name>
        <dbReference type="ChEBI" id="CHEBI:57540"/>
    </ligand>
</feature>
<dbReference type="SUPFAM" id="SSF51735">
    <property type="entry name" value="NAD(P)-binding Rossmann-fold domains"/>
    <property type="match status" value="1"/>
</dbReference>
<organism evidence="13 14">
    <name type="scientific">Anaerobacterium chartisolvens</name>
    <dbReference type="NCBI Taxonomy" id="1297424"/>
    <lineage>
        <taxon>Bacteria</taxon>
        <taxon>Bacillati</taxon>
        <taxon>Bacillota</taxon>
        <taxon>Clostridia</taxon>
        <taxon>Eubacteriales</taxon>
        <taxon>Oscillospiraceae</taxon>
        <taxon>Anaerobacterium</taxon>
    </lineage>
</organism>
<feature type="binding site" evidence="7">
    <location>
        <position position="69"/>
    </location>
    <ligand>
        <name>NAD(+)</name>
        <dbReference type="ChEBI" id="CHEBI:57540"/>
    </ligand>
</feature>
<feature type="binding site" evidence="9">
    <location>
        <position position="124"/>
    </location>
    <ligand>
        <name>substrate</name>
    </ligand>
</feature>
<feature type="binding site" evidence="7">
    <location>
        <position position="157"/>
    </location>
    <ligand>
        <name>beta-D-fructose 1,6-bisphosphate</name>
        <dbReference type="ChEBI" id="CHEBI:32966"/>
        <note>allosteric activator</note>
    </ligand>
</feature>
<dbReference type="InterPro" id="IPR001236">
    <property type="entry name" value="Lactate/malate_DH_N"/>
</dbReference>